<dbReference type="Pfam" id="PF00903">
    <property type="entry name" value="Glyoxalase"/>
    <property type="match status" value="1"/>
</dbReference>
<dbReference type="PROSITE" id="PS51819">
    <property type="entry name" value="VOC"/>
    <property type="match status" value="1"/>
</dbReference>
<keyword evidence="3" id="KW-1185">Reference proteome</keyword>
<gene>
    <name evidence="2" type="ORF">ACFQ5J_05265</name>
</gene>
<proteinExistence type="predicted"/>
<dbReference type="InterPro" id="IPR037523">
    <property type="entry name" value="VOC_core"/>
</dbReference>
<dbReference type="PANTHER" id="PTHR36113">
    <property type="entry name" value="LYASE, PUTATIVE-RELATED-RELATED"/>
    <property type="match status" value="1"/>
</dbReference>
<dbReference type="EMBL" id="JBHTON010000014">
    <property type="protein sequence ID" value="MFD1484635.1"/>
    <property type="molecule type" value="Genomic_DNA"/>
</dbReference>
<sequence>MITHIGVWVQDLTACKAFYETYFAAHANTLYTNPQKQFSSYFLSFPNSAVRLELMHQPELAPAKVSLGFAHVAFSLGSERAVAALTKRLAQAGYHTTAPRRTGDGYFEATVEDPEGNLLELTV</sequence>
<evidence type="ECO:0000313" key="3">
    <source>
        <dbReference type="Proteomes" id="UP001597252"/>
    </source>
</evidence>
<evidence type="ECO:0000313" key="2">
    <source>
        <dbReference type="EMBL" id="MFD1484635.1"/>
    </source>
</evidence>
<dbReference type="Proteomes" id="UP001597252">
    <property type="component" value="Unassembled WGS sequence"/>
</dbReference>
<feature type="domain" description="VOC" evidence="1">
    <location>
        <begin position="1"/>
        <end position="123"/>
    </location>
</feature>
<reference evidence="3" key="1">
    <citation type="journal article" date="2019" name="Int. J. Syst. Evol. Microbiol.">
        <title>The Global Catalogue of Microorganisms (GCM) 10K type strain sequencing project: providing services to taxonomists for standard genome sequencing and annotation.</title>
        <authorList>
            <consortium name="The Broad Institute Genomics Platform"/>
            <consortium name="The Broad Institute Genome Sequencing Center for Infectious Disease"/>
            <person name="Wu L."/>
            <person name="Ma J."/>
        </authorList>
    </citation>
    <scope>NUCLEOTIDE SEQUENCE [LARGE SCALE GENOMIC DNA]</scope>
    <source>
        <strain evidence="3">CCM 8903</strain>
    </source>
</reference>
<accession>A0ABW4E863</accession>
<protein>
    <submittedName>
        <fullName evidence="2">VOC family protein</fullName>
    </submittedName>
</protein>
<comment type="caution">
    <text evidence="2">The sequence shown here is derived from an EMBL/GenBank/DDBJ whole genome shotgun (WGS) entry which is preliminary data.</text>
</comment>
<dbReference type="Gene3D" id="3.10.180.10">
    <property type="entry name" value="2,3-Dihydroxybiphenyl 1,2-Dioxygenase, domain 1"/>
    <property type="match status" value="1"/>
</dbReference>
<dbReference type="InterPro" id="IPR004360">
    <property type="entry name" value="Glyas_Fos-R_dOase_dom"/>
</dbReference>
<evidence type="ECO:0000259" key="1">
    <source>
        <dbReference type="PROSITE" id="PS51819"/>
    </source>
</evidence>
<organism evidence="2 3">
    <name type="scientific">Lacticaseibacillus baoqingensis</name>
    <dbReference type="NCBI Taxonomy" id="2486013"/>
    <lineage>
        <taxon>Bacteria</taxon>
        <taxon>Bacillati</taxon>
        <taxon>Bacillota</taxon>
        <taxon>Bacilli</taxon>
        <taxon>Lactobacillales</taxon>
        <taxon>Lactobacillaceae</taxon>
        <taxon>Lacticaseibacillus</taxon>
    </lineage>
</organism>
<dbReference type="SUPFAM" id="SSF54593">
    <property type="entry name" value="Glyoxalase/Bleomycin resistance protein/Dihydroxybiphenyl dioxygenase"/>
    <property type="match status" value="1"/>
</dbReference>
<dbReference type="PANTHER" id="PTHR36113:SF1">
    <property type="entry name" value="GLYOXALASE_BLEOMYCIN RESISTANCE PROTEIN_DIOXYGENASE"/>
    <property type="match status" value="1"/>
</dbReference>
<dbReference type="InterPro" id="IPR051332">
    <property type="entry name" value="Fosfomycin_Res_Enzymes"/>
</dbReference>
<name>A0ABW4E863_9LACO</name>
<dbReference type="RefSeq" id="WP_125750867.1">
    <property type="nucleotide sequence ID" value="NZ_JBHTON010000014.1"/>
</dbReference>
<dbReference type="InterPro" id="IPR029068">
    <property type="entry name" value="Glyas_Bleomycin-R_OHBP_Dase"/>
</dbReference>